<dbReference type="GO" id="GO:0005737">
    <property type="term" value="C:cytoplasm"/>
    <property type="evidence" value="ECO:0007669"/>
    <property type="project" value="UniProtKB-SubCell"/>
</dbReference>
<dbReference type="Gene3D" id="3.40.50.150">
    <property type="entry name" value="Vaccinia Virus protein VP39"/>
    <property type="match status" value="1"/>
</dbReference>
<dbReference type="Gene3D" id="1.10.150.170">
    <property type="entry name" value="Putative methyltransferase TM0872, insert domain"/>
    <property type="match status" value="1"/>
</dbReference>
<dbReference type="InterPro" id="IPR029063">
    <property type="entry name" value="SAM-dependent_MTases_sf"/>
</dbReference>
<proteinExistence type="inferred from homology"/>
<evidence type="ECO:0000256" key="5">
    <source>
        <dbReference type="ARBA" id="ARBA00022691"/>
    </source>
</evidence>
<feature type="binding site" evidence="6">
    <location>
        <position position="110"/>
    </location>
    <ligand>
        <name>S-adenosyl-L-methionine</name>
        <dbReference type="ChEBI" id="CHEBI:59789"/>
    </ligand>
</feature>
<comment type="subcellular location">
    <subcellularLocation>
        <location evidence="6">Cytoplasm</location>
    </subcellularLocation>
</comment>
<keyword evidence="2 6" id="KW-0698">rRNA processing</keyword>
<dbReference type="Proteomes" id="UP000231157">
    <property type="component" value="Unassembled WGS sequence"/>
</dbReference>
<organism evidence="7 8">
    <name type="scientific">Candidatus Harrisonbacteria bacterium CG10_big_fil_rev_8_21_14_0_10_40_38</name>
    <dbReference type="NCBI Taxonomy" id="1974583"/>
    <lineage>
        <taxon>Bacteria</taxon>
        <taxon>Candidatus Harrisoniibacteriota</taxon>
    </lineage>
</organism>
<dbReference type="SUPFAM" id="SSF53335">
    <property type="entry name" value="S-adenosyl-L-methionine-dependent methyltransferases"/>
    <property type="match status" value="1"/>
</dbReference>
<name>A0A2H0USZ5_9BACT</name>
<dbReference type="EC" id="2.1.1.199" evidence="6"/>
<dbReference type="GO" id="GO:0070475">
    <property type="term" value="P:rRNA base methylation"/>
    <property type="evidence" value="ECO:0007669"/>
    <property type="project" value="UniProtKB-UniRule"/>
</dbReference>
<dbReference type="PANTHER" id="PTHR11265">
    <property type="entry name" value="S-ADENOSYL-METHYLTRANSFERASE MRAW"/>
    <property type="match status" value="1"/>
</dbReference>
<dbReference type="Pfam" id="PF01795">
    <property type="entry name" value="Methyltransf_5"/>
    <property type="match status" value="1"/>
</dbReference>
<dbReference type="EMBL" id="PFAZ01000001">
    <property type="protein sequence ID" value="PIR89532.1"/>
    <property type="molecule type" value="Genomic_DNA"/>
</dbReference>
<feature type="binding site" evidence="6">
    <location>
        <position position="103"/>
    </location>
    <ligand>
        <name>S-adenosyl-L-methionine</name>
        <dbReference type="ChEBI" id="CHEBI:59789"/>
    </ligand>
</feature>
<protein>
    <recommendedName>
        <fullName evidence="6">Ribosomal RNA small subunit methyltransferase H</fullName>
        <ecNumber evidence="6">2.1.1.199</ecNumber>
    </recommendedName>
    <alternativeName>
        <fullName evidence="6">16S rRNA m(4)C1402 methyltransferase</fullName>
    </alternativeName>
    <alternativeName>
        <fullName evidence="6">rRNA (cytosine-N(4)-)-methyltransferase RsmH</fullName>
    </alternativeName>
</protein>
<evidence type="ECO:0000313" key="7">
    <source>
        <dbReference type="EMBL" id="PIR89532.1"/>
    </source>
</evidence>
<reference evidence="8" key="1">
    <citation type="submission" date="2017-09" db="EMBL/GenBank/DDBJ databases">
        <title>Depth-based differentiation of microbial function through sediment-hosted aquifers and enrichment of novel symbionts in the deep terrestrial subsurface.</title>
        <authorList>
            <person name="Probst A.J."/>
            <person name="Ladd B."/>
            <person name="Jarett J.K."/>
            <person name="Geller-Mcgrath D.E."/>
            <person name="Sieber C.M.K."/>
            <person name="Emerson J.B."/>
            <person name="Anantharaman K."/>
            <person name="Thomas B.C."/>
            <person name="Malmstrom R."/>
            <person name="Stieglmeier M."/>
            <person name="Klingl A."/>
            <person name="Woyke T."/>
            <person name="Ryan C.M."/>
            <person name="Banfield J.F."/>
        </authorList>
    </citation>
    <scope>NUCLEOTIDE SEQUENCE [LARGE SCALE GENOMIC DNA]</scope>
</reference>
<keyword evidence="4 6" id="KW-0808">Transferase</keyword>
<dbReference type="AlphaFoldDB" id="A0A2H0USZ5"/>
<dbReference type="SUPFAM" id="SSF81799">
    <property type="entry name" value="Putative methyltransferase TM0872, insert domain"/>
    <property type="match status" value="1"/>
</dbReference>
<dbReference type="InterPro" id="IPR023397">
    <property type="entry name" value="SAM-dep_MeTrfase_MraW_recog"/>
</dbReference>
<comment type="caution">
    <text evidence="7">The sequence shown here is derived from an EMBL/GenBank/DDBJ whole genome shotgun (WGS) entry which is preliminary data.</text>
</comment>
<dbReference type="GO" id="GO:0071424">
    <property type="term" value="F:rRNA (cytosine-N4-)-methyltransferase activity"/>
    <property type="evidence" value="ECO:0007669"/>
    <property type="project" value="UniProtKB-UniRule"/>
</dbReference>
<keyword evidence="3 6" id="KW-0489">Methyltransferase</keyword>
<dbReference type="PIRSF" id="PIRSF004486">
    <property type="entry name" value="MraW"/>
    <property type="match status" value="1"/>
</dbReference>
<dbReference type="HAMAP" id="MF_01007">
    <property type="entry name" value="16SrRNA_methyltr_H"/>
    <property type="match status" value="1"/>
</dbReference>
<feature type="binding site" evidence="6">
    <location>
        <position position="82"/>
    </location>
    <ligand>
        <name>S-adenosyl-L-methionine</name>
        <dbReference type="ChEBI" id="CHEBI:59789"/>
    </ligand>
</feature>
<feature type="binding site" evidence="6">
    <location>
        <position position="52"/>
    </location>
    <ligand>
        <name>S-adenosyl-L-methionine</name>
        <dbReference type="ChEBI" id="CHEBI:59789"/>
    </ligand>
</feature>
<dbReference type="NCBIfam" id="TIGR00006">
    <property type="entry name" value="16S rRNA (cytosine(1402)-N(4))-methyltransferase RsmH"/>
    <property type="match status" value="1"/>
</dbReference>
<evidence type="ECO:0000256" key="2">
    <source>
        <dbReference type="ARBA" id="ARBA00022552"/>
    </source>
</evidence>
<keyword evidence="6" id="KW-0963">Cytoplasm</keyword>
<evidence type="ECO:0000256" key="1">
    <source>
        <dbReference type="ARBA" id="ARBA00010396"/>
    </source>
</evidence>
<comment type="catalytic activity">
    <reaction evidence="6">
        <text>cytidine(1402) in 16S rRNA + S-adenosyl-L-methionine = N(4)-methylcytidine(1402) in 16S rRNA + S-adenosyl-L-homocysteine + H(+)</text>
        <dbReference type="Rhea" id="RHEA:42928"/>
        <dbReference type="Rhea" id="RHEA-COMP:10286"/>
        <dbReference type="Rhea" id="RHEA-COMP:10287"/>
        <dbReference type="ChEBI" id="CHEBI:15378"/>
        <dbReference type="ChEBI" id="CHEBI:57856"/>
        <dbReference type="ChEBI" id="CHEBI:59789"/>
        <dbReference type="ChEBI" id="CHEBI:74506"/>
        <dbReference type="ChEBI" id="CHEBI:82748"/>
        <dbReference type="EC" id="2.1.1.199"/>
    </reaction>
</comment>
<sequence>MDAIHIPVLLHEVIRFLDPKDGDFIVDGTLDGGGYAETIISSISEGTFLGVDWDREMLSRTEARLSDNGPKSVSTIFVNDNFANLSDVLSKTRLGKIDGLVLDLGFSSEQLELSGRGFSFLRDEPLLMTYSDEAEPVYEILRRLSESELADIIYNLSGERYSRRIAKAIKTALKSKSLVTSGELASVVSGALPKGYEKGRINPATRTFQALRIYANHELENLDKVLSKLPEIMAPDGKVVIVSFHSLEDVRIKKAFKNLSDDGLVEILTKKPITAHADEIRMNPRARSAKLRAIKFNSV</sequence>
<comment type="function">
    <text evidence="6">Specifically methylates the N4 position of cytidine in position 1402 (C1402) of 16S rRNA.</text>
</comment>
<dbReference type="InterPro" id="IPR002903">
    <property type="entry name" value="RsmH"/>
</dbReference>
<evidence type="ECO:0000313" key="8">
    <source>
        <dbReference type="Proteomes" id="UP000231157"/>
    </source>
</evidence>
<keyword evidence="5 6" id="KW-0949">S-adenosyl-L-methionine</keyword>
<gene>
    <name evidence="6" type="primary">rsmH</name>
    <name evidence="7" type="ORF">COU07_01370</name>
</gene>
<comment type="similarity">
    <text evidence="1 6">Belongs to the methyltransferase superfamily. RsmH family.</text>
</comment>
<dbReference type="PANTHER" id="PTHR11265:SF0">
    <property type="entry name" value="12S RRNA N4-METHYLCYTIDINE METHYLTRANSFERASE"/>
    <property type="match status" value="1"/>
</dbReference>
<evidence type="ECO:0000256" key="3">
    <source>
        <dbReference type="ARBA" id="ARBA00022603"/>
    </source>
</evidence>
<feature type="binding site" evidence="6">
    <location>
        <begin position="33"/>
        <end position="35"/>
    </location>
    <ligand>
        <name>S-adenosyl-L-methionine</name>
        <dbReference type="ChEBI" id="CHEBI:59789"/>
    </ligand>
</feature>
<accession>A0A2H0USZ5</accession>
<evidence type="ECO:0000256" key="6">
    <source>
        <dbReference type="HAMAP-Rule" id="MF_01007"/>
    </source>
</evidence>
<evidence type="ECO:0000256" key="4">
    <source>
        <dbReference type="ARBA" id="ARBA00022679"/>
    </source>
</evidence>